<feature type="compositionally biased region" description="Gly residues" evidence="1">
    <location>
        <begin position="30"/>
        <end position="46"/>
    </location>
</feature>
<sequence>GGAATASGDGGDGGLGGSASSSAMASATTGNGGVGGNGGDSLGGNAGTFDASNSIDGSLSNGAGIITVSQNSGMNSLTQQGITVQANLTVQ</sequence>
<feature type="compositionally biased region" description="Gly residues" evidence="1">
    <location>
        <begin position="1"/>
        <end position="17"/>
    </location>
</feature>
<feature type="region of interest" description="Disordered" evidence="1">
    <location>
        <begin position="1"/>
        <end position="53"/>
    </location>
</feature>
<dbReference type="PATRIC" id="fig|36861.3.peg.388"/>
<feature type="non-terminal residue" evidence="2">
    <location>
        <position position="1"/>
    </location>
</feature>
<accession>A0A106BR62</accession>
<dbReference type="Proteomes" id="UP000064243">
    <property type="component" value="Unassembled WGS sequence"/>
</dbReference>
<reference evidence="2 3" key="1">
    <citation type="journal article" date="2015" name="Appl. Environ. Microbiol.">
        <title>Aerobic and Anaerobic Thiosulfate Oxidation by a Cold-Adapted, Subglacial Chemoautotroph.</title>
        <authorList>
            <person name="Harrold Z.R."/>
            <person name="Skidmore M.L."/>
            <person name="Hamilton T.L."/>
            <person name="Desch L."/>
            <person name="Amada K."/>
            <person name="van Gelder W."/>
            <person name="Glover K."/>
            <person name="Roden E.E."/>
            <person name="Boyd E.S."/>
        </authorList>
    </citation>
    <scope>NUCLEOTIDE SEQUENCE [LARGE SCALE GENOMIC DNA]</scope>
    <source>
        <strain evidence="2 3">RG</strain>
    </source>
</reference>
<evidence type="ECO:0000313" key="3">
    <source>
        <dbReference type="Proteomes" id="UP000064243"/>
    </source>
</evidence>
<gene>
    <name evidence="2" type="ORF">ABW22_04670</name>
</gene>
<name>A0A106BR62_THIDE</name>
<comment type="caution">
    <text evidence="2">The sequence shown here is derived from an EMBL/GenBank/DDBJ whole genome shotgun (WGS) entry which is preliminary data.</text>
</comment>
<organism evidence="2 3">
    <name type="scientific">Thiobacillus denitrificans</name>
    <dbReference type="NCBI Taxonomy" id="36861"/>
    <lineage>
        <taxon>Bacteria</taxon>
        <taxon>Pseudomonadati</taxon>
        <taxon>Pseudomonadota</taxon>
        <taxon>Betaproteobacteria</taxon>
        <taxon>Nitrosomonadales</taxon>
        <taxon>Thiobacillaceae</taxon>
        <taxon>Thiobacillus</taxon>
    </lineage>
</organism>
<proteinExistence type="predicted"/>
<evidence type="ECO:0000256" key="1">
    <source>
        <dbReference type="SAM" id="MobiDB-lite"/>
    </source>
</evidence>
<dbReference type="EMBL" id="LDUG01000017">
    <property type="protein sequence ID" value="KVW97122.1"/>
    <property type="molecule type" value="Genomic_DNA"/>
</dbReference>
<keyword evidence="3" id="KW-1185">Reference proteome</keyword>
<dbReference type="AlphaFoldDB" id="A0A106BR62"/>
<protein>
    <submittedName>
        <fullName evidence="2">Uncharacterized protein</fullName>
    </submittedName>
</protein>
<evidence type="ECO:0000313" key="2">
    <source>
        <dbReference type="EMBL" id="KVW97122.1"/>
    </source>
</evidence>
<feature type="compositionally biased region" description="Low complexity" evidence="1">
    <location>
        <begin position="18"/>
        <end position="29"/>
    </location>
</feature>